<evidence type="ECO:0000256" key="4">
    <source>
        <dbReference type="ARBA" id="ARBA00023136"/>
    </source>
</evidence>
<feature type="transmembrane region" description="Helical" evidence="7">
    <location>
        <begin position="81"/>
        <end position="102"/>
    </location>
</feature>
<evidence type="ECO:0000256" key="7">
    <source>
        <dbReference type="SAM" id="Phobius"/>
    </source>
</evidence>
<feature type="compositionally biased region" description="Polar residues" evidence="6">
    <location>
        <begin position="315"/>
        <end position="327"/>
    </location>
</feature>
<dbReference type="Pfam" id="PF20684">
    <property type="entry name" value="Fung_rhodopsin"/>
    <property type="match status" value="1"/>
</dbReference>
<keyword evidence="3 7" id="KW-1133">Transmembrane helix</keyword>
<feature type="transmembrane region" description="Helical" evidence="7">
    <location>
        <begin position="50"/>
        <end position="69"/>
    </location>
</feature>
<evidence type="ECO:0000256" key="2">
    <source>
        <dbReference type="ARBA" id="ARBA00022692"/>
    </source>
</evidence>
<evidence type="ECO:0000313" key="9">
    <source>
        <dbReference type="EMBL" id="KAF2821002.1"/>
    </source>
</evidence>
<dbReference type="GO" id="GO:0016020">
    <property type="term" value="C:membrane"/>
    <property type="evidence" value="ECO:0007669"/>
    <property type="project" value="UniProtKB-SubCell"/>
</dbReference>
<reference evidence="9" key="1">
    <citation type="journal article" date="2020" name="Stud. Mycol.">
        <title>101 Dothideomycetes genomes: a test case for predicting lifestyles and emergence of pathogens.</title>
        <authorList>
            <person name="Haridas S."/>
            <person name="Albert R."/>
            <person name="Binder M."/>
            <person name="Bloem J."/>
            <person name="Labutti K."/>
            <person name="Salamov A."/>
            <person name="Andreopoulos B."/>
            <person name="Baker S."/>
            <person name="Barry K."/>
            <person name="Bills G."/>
            <person name="Bluhm B."/>
            <person name="Cannon C."/>
            <person name="Castanera R."/>
            <person name="Culley D."/>
            <person name="Daum C."/>
            <person name="Ezra D."/>
            <person name="Gonzalez J."/>
            <person name="Henrissat B."/>
            <person name="Kuo A."/>
            <person name="Liang C."/>
            <person name="Lipzen A."/>
            <person name="Lutzoni F."/>
            <person name="Magnuson J."/>
            <person name="Mondo S."/>
            <person name="Nolan M."/>
            <person name="Ohm R."/>
            <person name="Pangilinan J."/>
            <person name="Park H.-J."/>
            <person name="Ramirez L."/>
            <person name="Alfaro M."/>
            <person name="Sun H."/>
            <person name="Tritt A."/>
            <person name="Yoshinaga Y."/>
            <person name="Zwiers L.-H."/>
            <person name="Turgeon B."/>
            <person name="Goodwin S."/>
            <person name="Spatafora J."/>
            <person name="Crous P."/>
            <person name="Grigoriev I."/>
        </authorList>
    </citation>
    <scope>NUCLEOTIDE SEQUENCE</scope>
    <source>
        <strain evidence="9">CBS 113818</strain>
    </source>
</reference>
<feature type="domain" description="Rhodopsin" evidence="8">
    <location>
        <begin position="65"/>
        <end position="305"/>
    </location>
</feature>
<comment type="subcellular location">
    <subcellularLocation>
        <location evidence="1">Membrane</location>
        <topology evidence="1">Multi-pass membrane protein</topology>
    </subcellularLocation>
</comment>
<feature type="region of interest" description="Disordered" evidence="6">
    <location>
        <begin position="315"/>
        <end position="345"/>
    </location>
</feature>
<feature type="transmembrane region" description="Helical" evidence="7">
    <location>
        <begin position="242"/>
        <end position="266"/>
    </location>
</feature>
<organism evidence="9 10">
    <name type="scientific">Ophiobolus disseminans</name>
    <dbReference type="NCBI Taxonomy" id="1469910"/>
    <lineage>
        <taxon>Eukaryota</taxon>
        <taxon>Fungi</taxon>
        <taxon>Dikarya</taxon>
        <taxon>Ascomycota</taxon>
        <taxon>Pezizomycotina</taxon>
        <taxon>Dothideomycetes</taxon>
        <taxon>Pleosporomycetidae</taxon>
        <taxon>Pleosporales</taxon>
        <taxon>Pleosporineae</taxon>
        <taxon>Phaeosphaeriaceae</taxon>
        <taxon>Ophiobolus</taxon>
    </lineage>
</organism>
<evidence type="ECO:0000259" key="8">
    <source>
        <dbReference type="Pfam" id="PF20684"/>
    </source>
</evidence>
<evidence type="ECO:0000313" key="10">
    <source>
        <dbReference type="Proteomes" id="UP000799424"/>
    </source>
</evidence>
<protein>
    <recommendedName>
        <fullName evidence="8">Rhodopsin domain-containing protein</fullName>
    </recommendedName>
</protein>
<dbReference type="AlphaFoldDB" id="A0A6A6ZIR5"/>
<feature type="transmembrane region" description="Helical" evidence="7">
    <location>
        <begin position="160"/>
        <end position="182"/>
    </location>
</feature>
<evidence type="ECO:0000256" key="6">
    <source>
        <dbReference type="SAM" id="MobiDB-lite"/>
    </source>
</evidence>
<dbReference type="InterPro" id="IPR049326">
    <property type="entry name" value="Rhodopsin_dom_fungi"/>
</dbReference>
<dbReference type="PANTHER" id="PTHR33048:SF158">
    <property type="entry name" value="MEMBRANE PROTEIN PTH11-LIKE, PUTATIVE-RELATED"/>
    <property type="match status" value="1"/>
</dbReference>
<name>A0A6A6ZIR5_9PLEO</name>
<dbReference type="Proteomes" id="UP000799424">
    <property type="component" value="Unassembled WGS sequence"/>
</dbReference>
<accession>A0A6A6ZIR5</accession>
<evidence type="ECO:0000256" key="3">
    <source>
        <dbReference type="ARBA" id="ARBA00022989"/>
    </source>
</evidence>
<keyword evidence="4 7" id="KW-0472">Membrane</keyword>
<evidence type="ECO:0000256" key="5">
    <source>
        <dbReference type="ARBA" id="ARBA00038359"/>
    </source>
</evidence>
<feature type="transmembrane region" description="Helical" evidence="7">
    <location>
        <begin position="286"/>
        <end position="305"/>
    </location>
</feature>
<dbReference type="OrthoDB" id="444631at2759"/>
<dbReference type="InterPro" id="IPR052337">
    <property type="entry name" value="SAT4-like"/>
</dbReference>
<evidence type="ECO:0000256" key="1">
    <source>
        <dbReference type="ARBA" id="ARBA00004141"/>
    </source>
</evidence>
<gene>
    <name evidence="9" type="ORF">CC86DRAFT_332341</name>
</gene>
<keyword evidence="2 7" id="KW-0812">Transmembrane</keyword>
<dbReference type="EMBL" id="MU006238">
    <property type="protein sequence ID" value="KAF2821002.1"/>
    <property type="molecule type" value="Genomic_DNA"/>
</dbReference>
<feature type="transmembrane region" description="Helical" evidence="7">
    <location>
        <begin position="122"/>
        <end position="148"/>
    </location>
</feature>
<proteinExistence type="inferred from homology"/>
<comment type="similarity">
    <text evidence="5">Belongs to the SAT4 family.</text>
</comment>
<sequence length="415" mass="46298">MSEMGANGDFDTGRSSLHRALLATAPALAPPHGVQSNFEDPPSLAPQFKMAVYILVPIMICHVLLRMYTRLRVKNSLGIDDYVCVIAAVVLVVWCGLVFSTMGNPLGPHQWNVRLIAFTTRFRQIAVVQNLVYSFAATFVKLSILLLYRRLFWVRNTSRYMTWIGIFTITLFYMGSFVSSMVHCMPRHGESWVSQSAKDRCRQPQIQLSVVQGFFGVLSDFYLLLIPMLQISRLRVTTLQKIGLAGVFLTGLLGCICSITLCVYRYRQLGSNDSTYQSVPAYTFTVVELNVGIVCSCMPVVFVVLKNLSKTITSKISGRSSGKTSNPLPGENARPVTGLPQSIPRRPLPIVPKAHLSTIISFVRNGRRNGGLVGTNTTSISDFDPREDSYHAHIQFIQEQEKRHDLRVVTNDCVV</sequence>
<dbReference type="PANTHER" id="PTHR33048">
    <property type="entry name" value="PTH11-LIKE INTEGRAL MEMBRANE PROTEIN (AFU_ORTHOLOGUE AFUA_5G11245)"/>
    <property type="match status" value="1"/>
</dbReference>
<feature type="transmembrane region" description="Helical" evidence="7">
    <location>
        <begin position="210"/>
        <end position="230"/>
    </location>
</feature>
<keyword evidence="10" id="KW-1185">Reference proteome</keyword>